<keyword evidence="3" id="KW-0547">Nucleotide-binding</keyword>
<name>A0A1H5EPT3_9MICO</name>
<keyword evidence="2 6" id="KW-0808">Transferase</keyword>
<dbReference type="NCBIfam" id="TIGR03168">
    <property type="entry name" value="1-PFK"/>
    <property type="match status" value="1"/>
</dbReference>
<gene>
    <name evidence="8" type="ORF">SAMN04488554_1093</name>
</gene>
<comment type="similarity">
    <text evidence="1">Belongs to the carbohydrate kinase PfkB family.</text>
</comment>
<dbReference type="Pfam" id="PF00294">
    <property type="entry name" value="PfkB"/>
    <property type="match status" value="1"/>
</dbReference>
<evidence type="ECO:0000313" key="8">
    <source>
        <dbReference type="EMBL" id="SED93173.1"/>
    </source>
</evidence>
<protein>
    <submittedName>
        <fullName evidence="8">Tagatose 6-phosphate kinase</fullName>
    </submittedName>
</protein>
<evidence type="ECO:0000313" key="9">
    <source>
        <dbReference type="Proteomes" id="UP000199220"/>
    </source>
</evidence>
<evidence type="ECO:0000256" key="3">
    <source>
        <dbReference type="ARBA" id="ARBA00022741"/>
    </source>
</evidence>
<proteinExistence type="inferred from homology"/>
<keyword evidence="9" id="KW-1185">Reference proteome</keyword>
<dbReference type="PANTHER" id="PTHR46566:SF5">
    <property type="entry name" value="1-PHOSPHOFRUCTOKINASE"/>
    <property type="match status" value="1"/>
</dbReference>
<evidence type="ECO:0000256" key="5">
    <source>
        <dbReference type="ARBA" id="ARBA00022840"/>
    </source>
</evidence>
<evidence type="ECO:0000256" key="1">
    <source>
        <dbReference type="ARBA" id="ARBA00010688"/>
    </source>
</evidence>
<evidence type="ECO:0000256" key="4">
    <source>
        <dbReference type="ARBA" id="ARBA00022777"/>
    </source>
</evidence>
<dbReference type="EMBL" id="FNTX01000001">
    <property type="protein sequence ID" value="SED93173.1"/>
    <property type="molecule type" value="Genomic_DNA"/>
</dbReference>
<dbReference type="InterPro" id="IPR011611">
    <property type="entry name" value="PfkB_dom"/>
</dbReference>
<dbReference type="PIRSF" id="PIRSF000535">
    <property type="entry name" value="1PFK/6PFK/LacC"/>
    <property type="match status" value="1"/>
</dbReference>
<dbReference type="InterPro" id="IPR017583">
    <property type="entry name" value="Tagatose/fructose_Pkinase"/>
</dbReference>
<dbReference type="STRING" id="648782.SAMN04488554_1093"/>
<evidence type="ECO:0000256" key="6">
    <source>
        <dbReference type="PIRNR" id="PIRNR000535"/>
    </source>
</evidence>
<dbReference type="CDD" id="cd01164">
    <property type="entry name" value="FruK_PfkB_like"/>
    <property type="match status" value="1"/>
</dbReference>
<keyword evidence="4 8" id="KW-0418">Kinase</keyword>
<dbReference type="SUPFAM" id="SSF53613">
    <property type="entry name" value="Ribokinase-like"/>
    <property type="match status" value="1"/>
</dbReference>
<dbReference type="Proteomes" id="UP000199220">
    <property type="component" value="Unassembled WGS sequence"/>
</dbReference>
<feature type="domain" description="Carbohydrate kinase PfkB" evidence="7">
    <location>
        <begin position="2"/>
        <end position="278"/>
    </location>
</feature>
<dbReference type="InterPro" id="IPR029056">
    <property type="entry name" value="Ribokinase-like"/>
</dbReference>
<sequence length="302" mass="30593">MDVTYAVPHLNHGEVHRVQQVTDSAGGKGVNVARVLAGLGREVSCSGFLAGVMGEHLQDLLDADQVEQAWTLVAGETRRTVTIVDDDGVQGATLFNEPGPTVTARDWDRLTRAVLAGLDGAGVLVISGSTPPGTSDGDLPALVRAAVGRGIPVIVDTSGPALLAVAAEEPVVLKPNVDEVREATGIDDPIAAARDLIDRGAGAVLVSCGSQGVLLVTADGAWRARPPEVITGNATGAGDAAVAALAMAVADGARGADLAAHLPAVVALSAAAVLMPTAGAADHDAYDRMRPTIQTETIDAPR</sequence>
<keyword evidence="5" id="KW-0067">ATP-binding</keyword>
<dbReference type="GO" id="GO:0008443">
    <property type="term" value="F:phosphofructokinase activity"/>
    <property type="evidence" value="ECO:0007669"/>
    <property type="project" value="TreeGrafter"/>
</dbReference>
<dbReference type="AlphaFoldDB" id="A0A1H5EPT3"/>
<evidence type="ECO:0000256" key="2">
    <source>
        <dbReference type="ARBA" id="ARBA00022679"/>
    </source>
</evidence>
<dbReference type="Gene3D" id="3.40.1190.20">
    <property type="match status" value="1"/>
</dbReference>
<dbReference type="GO" id="GO:0005829">
    <property type="term" value="C:cytosol"/>
    <property type="evidence" value="ECO:0007669"/>
    <property type="project" value="TreeGrafter"/>
</dbReference>
<dbReference type="PANTHER" id="PTHR46566">
    <property type="entry name" value="1-PHOSPHOFRUCTOKINASE-RELATED"/>
    <property type="match status" value="1"/>
</dbReference>
<dbReference type="GO" id="GO:0005524">
    <property type="term" value="F:ATP binding"/>
    <property type="evidence" value="ECO:0007669"/>
    <property type="project" value="UniProtKB-KW"/>
</dbReference>
<reference evidence="9" key="1">
    <citation type="submission" date="2016-10" db="EMBL/GenBank/DDBJ databases">
        <authorList>
            <person name="Varghese N."/>
            <person name="Submissions S."/>
        </authorList>
    </citation>
    <scope>NUCLEOTIDE SEQUENCE [LARGE SCALE GENOMIC DNA]</scope>
    <source>
        <strain evidence="9">DSM 21368</strain>
    </source>
</reference>
<organism evidence="8 9">
    <name type="scientific">Ruania alba</name>
    <dbReference type="NCBI Taxonomy" id="648782"/>
    <lineage>
        <taxon>Bacteria</taxon>
        <taxon>Bacillati</taxon>
        <taxon>Actinomycetota</taxon>
        <taxon>Actinomycetes</taxon>
        <taxon>Micrococcales</taxon>
        <taxon>Ruaniaceae</taxon>
        <taxon>Ruania</taxon>
    </lineage>
</organism>
<evidence type="ECO:0000259" key="7">
    <source>
        <dbReference type="Pfam" id="PF00294"/>
    </source>
</evidence>
<accession>A0A1H5EPT3</accession>